<dbReference type="Proteomes" id="UP001152797">
    <property type="component" value="Unassembled WGS sequence"/>
</dbReference>
<dbReference type="EMBL" id="CAMXCT010001693">
    <property type="protein sequence ID" value="CAI3992293.1"/>
    <property type="molecule type" value="Genomic_DNA"/>
</dbReference>
<evidence type="ECO:0000313" key="1">
    <source>
        <dbReference type="EMBL" id="CAI3992293.1"/>
    </source>
</evidence>
<name>A0A9P1CJX0_9DINO</name>
<dbReference type="OrthoDB" id="412835at2759"/>
<dbReference type="EMBL" id="CAMXCT030001693">
    <property type="protein sequence ID" value="CAL4779605.1"/>
    <property type="molecule type" value="Genomic_DNA"/>
</dbReference>
<protein>
    <submittedName>
        <fullName evidence="1">Uncharacterized protein</fullName>
    </submittedName>
</protein>
<evidence type="ECO:0000313" key="3">
    <source>
        <dbReference type="Proteomes" id="UP001152797"/>
    </source>
</evidence>
<accession>A0A9P1CJX0</accession>
<dbReference type="EMBL" id="CAMXCT020001693">
    <property type="protein sequence ID" value="CAL1145668.1"/>
    <property type="molecule type" value="Genomic_DNA"/>
</dbReference>
<comment type="caution">
    <text evidence="1">The sequence shown here is derived from an EMBL/GenBank/DDBJ whole genome shotgun (WGS) entry which is preliminary data.</text>
</comment>
<reference evidence="1" key="1">
    <citation type="submission" date="2022-10" db="EMBL/GenBank/DDBJ databases">
        <authorList>
            <person name="Chen Y."/>
            <person name="Dougan E. K."/>
            <person name="Chan C."/>
            <person name="Rhodes N."/>
            <person name="Thang M."/>
        </authorList>
    </citation>
    <scope>NUCLEOTIDE SEQUENCE</scope>
</reference>
<gene>
    <name evidence="1" type="ORF">C1SCF055_LOCUS19132</name>
</gene>
<proteinExistence type="predicted"/>
<dbReference type="AlphaFoldDB" id="A0A9P1CJX0"/>
<keyword evidence="3" id="KW-1185">Reference proteome</keyword>
<reference evidence="2" key="2">
    <citation type="submission" date="2024-04" db="EMBL/GenBank/DDBJ databases">
        <authorList>
            <person name="Chen Y."/>
            <person name="Shah S."/>
            <person name="Dougan E. K."/>
            <person name="Thang M."/>
            <person name="Chan C."/>
        </authorList>
    </citation>
    <scope>NUCLEOTIDE SEQUENCE [LARGE SCALE GENOMIC DNA]</scope>
</reference>
<evidence type="ECO:0000313" key="2">
    <source>
        <dbReference type="EMBL" id="CAL1145668.1"/>
    </source>
</evidence>
<sequence length="158" mass="18502">MAAQVRRRPNCFNLWHQLKLLERIGTLESSQKAWANAGELAEAYQLGKWESSAAFKLLNDVPTRTCEDLQQLVKRFSMQKFLTHEAVAEGVFNRDYCSAGPTLVAWQTQLINNDDILMLLVERLELDFVHTPLKFRKPWRYDQCEPLQLLRRFESECE</sequence>
<organism evidence="1">
    <name type="scientific">Cladocopium goreaui</name>
    <dbReference type="NCBI Taxonomy" id="2562237"/>
    <lineage>
        <taxon>Eukaryota</taxon>
        <taxon>Sar</taxon>
        <taxon>Alveolata</taxon>
        <taxon>Dinophyceae</taxon>
        <taxon>Suessiales</taxon>
        <taxon>Symbiodiniaceae</taxon>
        <taxon>Cladocopium</taxon>
    </lineage>
</organism>